<sequence length="205" mass="21642">MSKPPRGNRAPLSEDRPAAPRKRPGAPPRTAETTRTAEAPRVAEAPKRRAAELPEAIPRRRSERPAAERARAEAAPRGAATGTVKLVLRAEGLALAVAALAGQIWLGGAWWSFVLAAVAPDLSMAGYALGRRAGSILYNAVHALPGPLLLGMLAVSARDPLMGSFALAWLLHIGVDQALGYGLKYASGFHDTHLGRIGADWTRQG</sequence>
<feature type="compositionally biased region" description="Basic and acidic residues" evidence="1">
    <location>
        <begin position="44"/>
        <end position="74"/>
    </location>
</feature>
<gene>
    <name evidence="3" type="ORF">ACFFGY_11245</name>
</gene>
<comment type="caution">
    <text evidence="3">The sequence shown here is derived from an EMBL/GenBank/DDBJ whole genome shotgun (WGS) entry which is preliminary data.</text>
</comment>
<feature type="transmembrane region" description="Helical" evidence="2">
    <location>
        <begin position="136"/>
        <end position="155"/>
    </location>
</feature>
<organism evidence="3 4">
    <name type="scientific">Roseomonas elaeocarpi</name>
    <dbReference type="NCBI Taxonomy" id="907779"/>
    <lineage>
        <taxon>Bacteria</taxon>
        <taxon>Pseudomonadati</taxon>
        <taxon>Pseudomonadota</taxon>
        <taxon>Alphaproteobacteria</taxon>
        <taxon>Acetobacterales</taxon>
        <taxon>Roseomonadaceae</taxon>
        <taxon>Roseomonas</taxon>
    </lineage>
</organism>
<evidence type="ECO:0000256" key="2">
    <source>
        <dbReference type="SAM" id="Phobius"/>
    </source>
</evidence>
<dbReference type="RefSeq" id="WP_377044577.1">
    <property type="nucleotide sequence ID" value="NZ_JBHLUN010000007.1"/>
</dbReference>
<dbReference type="EMBL" id="JBHLUN010000007">
    <property type="protein sequence ID" value="MFC0408829.1"/>
    <property type="molecule type" value="Genomic_DNA"/>
</dbReference>
<dbReference type="InterPro" id="IPR025356">
    <property type="entry name" value="DUF4260"/>
</dbReference>
<feature type="compositionally biased region" description="Low complexity" evidence="1">
    <location>
        <begin position="28"/>
        <end position="43"/>
    </location>
</feature>
<keyword evidence="2" id="KW-0472">Membrane</keyword>
<feature type="transmembrane region" description="Helical" evidence="2">
    <location>
        <begin position="86"/>
        <end position="104"/>
    </location>
</feature>
<evidence type="ECO:0000313" key="4">
    <source>
        <dbReference type="Proteomes" id="UP001589865"/>
    </source>
</evidence>
<reference evidence="3 4" key="1">
    <citation type="submission" date="2024-09" db="EMBL/GenBank/DDBJ databases">
        <authorList>
            <person name="Sun Q."/>
            <person name="Mori K."/>
        </authorList>
    </citation>
    <scope>NUCLEOTIDE SEQUENCE [LARGE SCALE GENOMIC DNA]</scope>
    <source>
        <strain evidence="3 4">TBRC 5777</strain>
    </source>
</reference>
<dbReference type="Pfam" id="PF14079">
    <property type="entry name" value="DUF4260"/>
    <property type="match status" value="1"/>
</dbReference>
<dbReference type="Proteomes" id="UP001589865">
    <property type="component" value="Unassembled WGS sequence"/>
</dbReference>
<feature type="region of interest" description="Disordered" evidence="1">
    <location>
        <begin position="1"/>
        <end position="75"/>
    </location>
</feature>
<name>A0ABV6JSX6_9PROT</name>
<keyword evidence="2" id="KW-0812">Transmembrane</keyword>
<evidence type="ECO:0000313" key="3">
    <source>
        <dbReference type="EMBL" id="MFC0408829.1"/>
    </source>
</evidence>
<protein>
    <submittedName>
        <fullName evidence="3">DUF4260 family protein</fullName>
    </submittedName>
</protein>
<evidence type="ECO:0000256" key="1">
    <source>
        <dbReference type="SAM" id="MobiDB-lite"/>
    </source>
</evidence>
<keyword evidence="4" id="KW-1185">Reference proteome</keyword>
<keyword evidence="2" id="KW-1133">Transmembrane helix</keyword>
<accession>A0ABV6JSX6</accession>
<proteinExistence type="predicted"/>